<evidence type="ECO:0000256" key="5">
    <source>
        <dbReference type="ARBA" id="ARBA00022692"/>
    </source>
</evidence>
<gene>
    <name evidence="11" type="ORF">C6569_00950</name>
</gene>
<feature type="transmembrane region" description="Helical" evidence="9">
    <location>
        <begin position="57"/>
        <end position="75"/>
    </location>
</feature>
<dbReference type="Proteomes" id="UP000237889">
    <property type="component" value="Chromosome"/>
</dbReference>
<dbReference type="AlphaFoldDB" id="A0A2S0N6H1"/>
<dbReference type="GO" id="GO:0015740">
    <property type="term" value="P:C4-dicarboxylate transport"/>
    <property type="evidence" value="ECO:0007669"/>
    <property type="project" value="TreeGrafter"/>
</dbReference>
<evidence type="ECO:0000313" key="12">
    <source>
        <dbReference type="Proteomes" id="UP000237889"/>
    </source>
</evidence>
<dbReference type="PANTHER" id="PTHR35011:SF11">
    <property type="entry name" value="TRAP TRANSPORTER SMALL PERMEASE PROTEIN"/>
    <property type="match status" value="1"/>
</dbReference>
<feature type="transmembrane region" description="Helical" evidence="9">
    <location>
        <begin position="96"/>
        <end position="116"/>
    </location>
</feature>
<keyword evidence="6 9" id="KW-1133">Transmembrane helix</keyword>
<reference evidence="11 12" key="1">
    <citation type="submission" date="2018-03" db="EMBL/GenBank/DDBJ databases">
        <title>Genome sequencing of Phreatobacter sp.</title>
        <authorList>
            <person name="Kim S.-J."/>
            <person name="Heo J."/>
            <person name="Kwon S.-W."/>
        </authorList>
    </citation>
    <scope>NUCLEOTIDE SEQUENCE [LARGE SCALE GENOMIC DNA]</scope>
    <source>
        <strain evidence="11 12">S-12</strain>
    </source>
</reference>
<keyword evidence="3" id="KW-1003">Cell membrane</keyword>
<comment type="function">
    <text evidence="9">Part of the tripartite ATP-independent periplasmic (TRAP) transport system.</text>
</comment>
<dbReference type="PANTHER" id="PTHR35011">
    <property type="entry name" value="2,3-DIKETO-L-GULONATE TRAP TRANSPORTER SMALL PERMEASE PROTEIN YIAM"/>
    <property type="match status" value="1"/>
</dbReference>
<keyword evidence="7 9" id="KW-0472">Membrane</keyword>
<evidence type="ECO:0000256" key="6">
    <source>
        <dbReference type="ARBA" id="ARBA00022989"/>
    </source>
</evidence>
<evidence type="ECO:0000256" key="2">
    <source>
        <dbReference type="ARBA" id="ARBA00022448"/>
    </source>
</evidence>
<dbReference type="RefSeq" id="WP_106747084.1">
    <property type="nucleotide sequence ID" value="NZ_CP027668.1"/>
</dbReference>
<dbReference type="Pfam" id="PF04290">
    <property type="entry name" value="DctQ"/>
    <property type="match status" value="1"/>
</dbReference>
<evidence type="ECO:0000259" key="10">
    <source>
        <dbReference type="Pfam" id="PF04290"/>
    </source>
</evidence>
<keyword evidence="5 9" id="KW-0812">Transmembrane</keyword>
<comment type="similarity">
    <text evidence="8 9">Belongs to the TRAP transporter small permease family.</text>
</comment>
<evidence type="ECO:0000256" key="3">
    <source>
        <dbReference type="ARBA" id="ARBA00022475"/>
    </source>
</evidence>
<evidence type="ECO:0000256" key="1">
    <source>
        <dbReference type="ARBA" id="ARBA00004429"/>
    </source>
</evidence>
<accession>A0A2S0N6H1</accession>
<dbReference type="OrthoDB" id="4964541at2"/>
<sequence>MSPPPERAGPLRALCDATERMSAVAAGACIAAIVVITVVAVWYRYVLGAPLSWTEQVSRILFVWVTFLGAAVLYRRMIHIVIDMMVMMLPAPLQRVIYWINQALIFVFAAMLLWYGGKLSLDNLAQTFGALEITPASFYAAAPVSAALILLYWVEKIVDPSKRVPQGDVHL</sequence>
<comment type="subcellular location">
    <subcellularLocation>
        <location evidence="1 9">Cell inner membrane</location>
        <topology evidence="1 9">Multi-pass membrane protein</topology>
    </subcellularLocation>
</comment>
<comment type="subunit">
    <text evidence="9">The complex comprises the extracytoplasmic solute receptor protein and the two transmembrane proteins.</text>
</comment>
<feature type="transmembrane region" description="Helical" evidence="9">
    <location>
        <begin position="21"/>
        <end position="45"/>
    </location>
</feature>
<dbReference type="GO" id="GO:0005886">
    <property type="term" value="C:plasma membrane"/>
    <property type="evidence" value="ECO:0007669"/>
    <property type="project" value="UniProtKB-SubCell"/>
</dbReference>
<dbReference type="InterPro" id="IPR007387">
    <property type="entry name" value="TRAP_DctQ"/>
</dbReference>
<evidence type="ECO:0000256" key="4">
    <source>
        <dbReference type="ARBA" id="ARBA00022519"/>
    </source>
</evidence>
<organism evidence="11 12">
    <name type="scientific">Phreatobacter cathodiphilus</name>
    <dbReference type="NCBI Taxonomy" id="1868589"/>
    <lineage>
        <taxon>Bacteria</taxon>
        <taxon>Pseudomonadati</taxon>
        <taxon>Pseudomonadota</taxon>
        <taxon>Alphaproteobacteria</taxon>
        <taxon>Hyphomicrobiales</taxon>
        <taxon>Phreatobacteraceae</taxon>
        <taxon>Phreatobacter</taxon>
    </lineage>
</organism>
<dbReference type="KEGG" id="phr:C6569_00950"/>
<feature type="transmembrane region" description="Helical" evidence="9">
    <location>
        <begin position="136"/>
        <end position="154"/>
    </location>
</feature>
<feature type="domain" description="Tripartite ATP-independent periplasmic transporters DctQ component" evidence="10">
    <location>
        <begin position="33"/>
        <end position="160"/>
    </location>
</feature>
<proteinExistence type="inferred from homology"/>
<evidence type="ECO:0000256" key="7">
    <source>
        <dbReference type="ARBA" id="ARBA00023136"/>
    </source>
</evidence>
<evidence type="ECO:0000256" key="8">
    <source>
        <dbReference type="ARBA" id="ARBA00038436"/>
    </source>
</evidence>
<keyword evidence="4 9" id="KW-0997">Cell inner membrane</keyword>
<keyword evidence="2 9" id="KW-0813">Transport</keyword>
<keyword evidence="12" id="KW-1185">Reference proteome</keyword>
<protein>
    <recommendedName>
        <fullName evidence="9">TRAP transporter small permease protein</fullName>
    </recommendedName>
</protein>
<name>A0A2S0N6H1_9HYPH</name>
<dbReference type="EMBL" id="CP027668">
    <property type="protein sequence ID" value="AVO43754.1"/>
    <property type="molecule type" value="Genomic_DNA"/>
</dbReference>
<dbReference type="GO" id="GO:0022857">
    <property type="term" value="F:transmembrane transporter activity"/>
    <property type="evidence" value="ECO:0007669"/>
    <property type="project" value="UniProtKB-UniRule"/>
</dbReference>
<evidence type="ECO:0000313" key="11">
    <source>
        <dbReference type="EMBL" id="AVO43754.1"/>
    </source>
</evidence>
<dbReference type="InterPro" id="IPR055348">
    <property type="entry name" value="DctQ"/>
</dbReference>
<evidence type="ECO:0000256" key="9">
    <source>
        <dbReference type="RuleBase" id="RU369079"/>
    </source>
</evidence>